<keyword evidence="7" id="KW-1185">Reference proteome</keyword>
<dbReference type="Pfam" id="PF02383">
    <property type="entry name" value="Syja_N"/>
    <property type="match status" value="1"/>
</dbReference>
<dbReference type="Proteomes" id="UP000593566">
    <property type="component" value="Unassembled WGS sequence"/>
</dbReference>
<dbReference type="PANTHER" id="PTHR45738:SF5">
    <property type="entry name" value="POLYPHOSPHOINOSITIDE PHOSPHATASE"/>
    <property type="match status" value="1"/>
</dbReference>
<sequence>MEDKQTPLQLPPPKDGTPDCQPYATLTDGTLRSRLSPAASSHAEPDTVEASSNNSPQPVTLKVEIDDGSTNNEKLTETVTFPHLSNDAPTSPKQPAYHAHSDGEDEERATAKSFPRSTSPASAAQRNRGAVYQKVGEEGVCQMHRFSLYETASRYYLVGGDVVDRKFRILKIDRTADSGDLSIAEDDIVYTKKEMNQLLNTVDDGNRASGGLKLKCSTWGLLGFIRFTGAYYMLVITKRSQVAMIGGHYLYQVDGTELVSLTMSSSSRFKVDRDAEEARFIGILSNLDLSRSFYFSYSYDITRTLQHNIVRERQAMRQGNADSSLKHRNSMFVWNHHLLSPASEALKNTYDWCLPMVHGFVDQATLSVYGRTIHITIIARRSRFFAGARFLKRGANDLGYVANDVETEQIVSEMLTTSFHAPGPELFCNPNYTSYVQHRGSIPLYWTQDNTGVSPKPDIELNLVDPFYGAAALHFDNLFERYGAPIFVLNLVKSRERTPRESILLREYGNAISYLNQFLPTDKKIHYKAWDMSRASKSRDQDVIGTLESTAEDVMTRTGFFRNGTYESGELSMQNGVARTNCIDCLDRTNAAQFVIGKRALGHQLHALGIISDTSIDYDTDAVNLFTHMYHDHGDTIAIQYGGSHLVNTMETYRKINQWTSHSRDMVESFKRYYNNSFLDKQRQEAYNLFLGNYIFVQGQPMLWDLSTDYYLHHTDPRSWSGSRRKNYIQWFTPEHLDGPAMPEDTKPQGYLSGKSLGFFDEYWFEYYRPLALSSFQKMFSYKMNSTLRVRDGHEHASPDKGQQRKGVTITDTGEEISEDQKTQPAYSVPQSKRALPSWLQSQLGEQPPPQHSILKSSHAKSKDGSSQVEAAKEKKALKDKSAVTQWTLDQFVTNSLNPSVADTEAHEYQRYISHPLNLPLVVTADMPPNPKLEFLGYVNSISADAVNSMHSTDDDLADYAEFLDIGEDPLTVTEADTAKKRYKAYRQWVKGKSLFKQRVDP</sequence>
<keyword evidence="2" id="KW-0378">Hydrolase</keyword>
<feature type="domain" description="SAC" evidence="5">
    <location>
        <begin position="284"/>
        <end position="643"/>
    </location>
</feature>
<name>A0A8H6FIX9_9LECA</name>
<dbReference type="InterPro" id="IPR043573">
    <property type="entry name" value="Fig4-like"/>
</dbReference>
<comment type="caution">
    <text evidence="6">The sequence shown here is derived from an EMBL/GenBank/DDBJ whole genome shotgun (WGS) entry which is preliminary data.</text>
</comment>
<feature type="compositionally biased region" description="Polar residues" evidence="4">
    <location>
        <begin position="115"/>
        <end position="125"/>
    </location>
</feature>
<dbReference type="RefSeq" id="XP_037156998.1">
    <property type="nucleotide sequence ID" value="XM_037298363.1"/>
</dbReference>
<protein>
    <recommendedName>
        <fullName evidence="5">SAC domain-containing protein</fullName>
    </recommendedName>
</protein>
<evidence type="ECO:0000256" key="1">
    <source>
        <dbReference type="ARBA" id="ARBA00004308"/>
    </source>
</evidence>
<proteinExistence type="predicted"/>
<dbReference type="PANTHER" id="PTHR45738">
    <property type="entry name" value="POLYPHOSPHOINOSITIDE PHOSPHATASE"/>
    <property type="match status" value="1"/>
</dbReference>
<gene>
    <name evidence="6" type="ORF">HO133_007472</name>
</gene>
<dbReference type="GO" id="GO:0046856">
    <property type="term" value="P:phosphatidylinositol dephosphorylation"/>
    <property type="evidence" value="ECO:0007669"/>
    <property type="project" value="InterPro"/>
</dbReference>
<feature type="compositionally biased region" description="Polar residues" evidence="4">
    <location>
        <begin position="49"/>
        <end position="58"/>
    </location>
</feature>
<evidence type="ECO:0000256" key="4">
    <source>
        <dbReference type="SAM" id="MobiDB-lite"/>
    </source>
</evidence>
<evidence type="ECO:0000313" key="7">
    <source>
        <dbReference type="Proteomes" id="UP000593566"/>
    </source>
</evidence>
<evidence type="ECO:0000256" key="2">
    <source>
        <dbReference type="ARBA" id="ARBA00022801"/>
    </source>
</evidence>
<evidence type="ECO:0000313" key="6">
    <source>
        <dbReference type="EMBL" id="KAF6229356.1"/>
    </source>
</evidence>
<dbReference type="InterPro" id="IPR002013">
    <property type="entry name" value="SAC_dom"/>
</dbReference>
<feature type="region of interest" description="Disordered" evidence="4">
    <location>
        <begin position="837"/>
        <end position="877"/>
    </location>
</feature>
<organism evidence="6 7">
    <name type="scientific">Letharia lupina</name>
    <dbReference type="NCBI Taxonomy" id="560253"/>
    <lineage>
        <taxon>Eukaryota</taxon>
        <taxon>Fungi</taxon>
        <taxon>Dikarya</taxon>
        <taxon>Ascomycota</taxon>
        <taxon>Pezizomycotina</taxon>
        <taxon>Lecanoromycetes</taxon>
        <taxon>OSLEUM clade</taxon>
        <taxon>Lecanoromycetidae</taxon>
        <taxon>Lecanorales</taxon>
        <taxon>Lecanorineae</taxon>
        <taxon>Parmeliaceae</taxon>
        <taxon>Letharia</taxon>
    </lineage>
</organism>
<feature type="region of interest" description="Disordered" evidence="4">
    <location>
        <begin position="1"/>
        <end position="130"/>
    </location>
</feature>
<comment type="subcellular location">
    <subcellularLocation>
        <location evidence="1">Endomembrane system</location>
    </subcellularLocation>
</comment>
<dbReference type="PROSITE" id="PS50275">
    <property type="entry name" value="SAC"/>
    <property type="match status" value="1"/>
</dbReference>
<dbReference type="EMBL" id="JACCJB010000003">
    <property type="protein sequence ID" value="KAF6229356.1"/>
    <property type="molecule type" value="Genomic_DNA"/>
</dbReference>
<accession>A0A8H6FIX9</accession>
<dbReference type="GO" id="GO:0043813">
    <property type="term" value="F:phosphatidylinositol-3,5-bisphosphate 5-phosphatase activity"/>
    <property type="evidence" value="ECO:0007669"/>
    <property type="project" value="InterPro"/>
</dbReference>
<evidence type="ECO:0000256" key="3">
    <source>
        <dbReference type="ARBA" id="ARBA00023136"/>
    </source>
</evidence>
<dbReference type="AlphaFoldDB" id="A0A8H6FIX9"/>
<feature type="compositionally biased region" description="Polar residues" evidence="4">
    <location>
        <begin position="68"/>
        <end position="79"/>
    </location>
</feature>
<reference evidence="6 7" key="1">
    <citation type="journal article" date="2020" name="Genomics">
        <title>Complete, high-quality genomes from long-read metagenomic sequencing of two wolf lichen thalli reveals enigmatic genome architecture.</title>
        <authorList>
            <person name="McKenzie S.K."/>
            <person name="Walston R.F."/>
            <person name="Allen J.L."/>
        </authorList>
    </citation>
    <scope>NUCLEOTIDE SEQUENCE [LARGE SCALE GENOMIC DNA]</scope>
    <source>
        <strain evidence="6">WasteWater1</strain>
    </source>
</reference>
<dbReference type="GeneID" id="59335871"/>
<evidence type="ECO:0000259" key="5">
    <source>
        <dbReference type="PROSITE" id="PS50275"/>
    </source>
</evidence>
<dbReference type="GO" id="GO:0012505">
    <property type="term" value="C:endomembrane system"/>
    <property type="evidence" value="ECO:0007669"/>
    <property type="project" value="UniProtKB-SubCell"/>
</dbReference>
<keyword evidence="3" id="KW-0472">Membrane</keyword>